<evidence type="ECO:0000313" key="16">
    <source>
        <dbReference type="Proteomes" id="UP001595630"/>
    </source>
</evidence>
<dbReference type="RefSeq" id="WP_386364434.1">
    <property type="nucleotide sequence ID" value="NZ_JBHRXZ010000022.1"/>
</dbReference>
<keyword evidence="4 12" id="KW-0347">Helicase</keyword>
<evidence type="ECO:0000256" key="11">
    <source>
        <dbReference type="ARBA" id="ARBA00048988"/>
    </source>
</evidence>
<dbReference type="Gene3D" id="1.10.486.10">
    <property type="entry name" value="PCRA, domain 4"/>
    <property type="match status" value="1"/>
</dbReference>
<evidence type="ECO:0000256" key="3">
    <source>
        <dbReference type="ARBA" id="ARBA00022801"/>
    </source>
</evidence>
<keyword evidence="6" id="KW-0238">DNA-binding</keyword>
<dbReference type="Pfam" id="PF00580">
    <property type="entry name" value="UvrD-helicase"/>
    <property type="match status" value="1"/>
</dbReference>
<keyword evidence="5 12" id="KW-0067">ATP-binding</keyword>
<dbReference type="InterPro" id="IPR014016">
    <property type="entry name" value="UvrD-like_ATP-bd"/>
</dbReference>
<protein>
    <recommendedName>
        <fullName evidence="9">DNA 3'-5' helicase</fullName>
        <ecNumber evidence="9">5.6.2.4</ecNumber>
    </recommendedName>
    <alternativeName>
        <fullName evidence="10">DNA 3'-5' helicase II</fullName>
    </alternativeName>
</protein>
<evidence type="ECO:0000256" key="5">
    <source>
        <dbReference type="ARBA" id="ARBA00022840"/>
    </source>
</evidence>
<dbReference type="NCBIfam" id="TIGR01075">
    <property type="entry name" value="uvrD"/>
    <property type="match status" value="1"/>
</dbReference>
<keyword evidence="7" id="KW-0413">Isomerase</keyword>
<name>A0ABV7T4P6_9GAMM</name>
<dbReference type="Proteomes" id="UP001595630">
    <property type="component" value="Unassembled WGS sequence"/>
</dbReference>
<feature type="domain" description="UvrD-like helicase ATP-binding" evidence="13">
    <location>
        <begin position="11"/>
        <end position="289"/>
    </location>
</feature>
<comment type="catalytic activity">
    <reaction evidence="8">
        <text>Couples ATP hydrolysis with the unwinding of duplex DNA by translocating in the 3'-5' direction.</text>
        <dbReference type="EC" id="5.6.2.4"/>
    </reaction>
</comment>
<dbReference type="InterPro" id="IPR005753">
    <property type="entry name" value="DNA_helicase_ATP-dep_UvrD"/>
</dbReference>
<dbReference type="EMBL" id="JBHRXZ010000022">
    <property type="protein sequence ID" value="MFC3608155.1"/>
    <property type="molecule type" value="Genomic_DNA"/>
</dbReference>
<comment type="caution">
    <text evidence="15">The sequence shown here is derived from an EMBL/GenBank/DDBJ whole genome shotgun (WGS) entry which is preliminary data.</text>
</comment>
<evidence type="ECO:0000256" key="2">
    <source>
        <dbReference type="ARBA" id="ARBA00022741"/>
    </source>
</evidence>
<dbReference type="CDD" id="cd18807">
    <property type="entry name" value="SF1_C_UvrD"/>
    <property type="match status" value="1"/>
</dbReference>
<keyword evidence="16" id="KW-1185">Reference proteome</keyword>
<evidence type="ECO:0000256" key="7">
    <source>
        <dbReference type="ARBA" id="ARBA00023235"/>
    </source>
</evidence>
<evidence type="ECO:0000259" key="13">
    <source>
        <dbReference type="PROSITE" id="PS51198"/>
    </source>
</evidence>
<accession>A0ABV7T4P6</accession>
<evidence type="ECO:0000313" key="15">
    <source>
        <dbReference type="EMBL" id="MFC3608155.1"/>
    </source>
</evidence>
<dbReference type="Pfam" id="PF13361">
    <property type="entry name" value="UvrD_C"/>
    <property type="match status" value="1"/>
</dbReference>
<evidence type="ECO:0000256" key="12">
    <source>
        <dbReference type="PROSITE-ProRule" id="PRU00560"/>
    </source>
</evidence>
<reference evidence="16" key="1">
    <citation type="journal article" date="2019" name="Int. J. Syst. Evol. Microbiol.">
        <title>The Global Catalogue of Microorganisms (GCM) 10K type strain sequencing project: providing services to taxonomists for standard genome sequencing and annotation.</title>
        <authorList>
            <consortium name="The Broad Institute Genomics Platform"/>
            <consortium name="The Broad Institute Genome Sequencing Center for Infectious Disease"/>
            <person name="Wu L."/>
            <person name="Ma J."/>
        </authorList>
    </citation>
    <scope>NUCLEOTIDE SEQUENCE [LARGE SCALE GENOMIC DNA]</scope>
    <source>
        <strain evidence="16">KCTC 42447</strain>
    </source>
</reference>
<dbReference type="PROSITE" id="PS51217">
    <property type="entry name" value="UVRD_HELICASE_CTER"/>
    <property type="match status" value="1"/>
</dbReference>
<dbReference type="GO" id="GO:0003678">
    <property type="term" value="F:DNA helicase activity"/>
    <property type="evidence" value="ECO:0007669"/>
    <property type="project" value="UniProtKB-EC"/>
</dbReference>
<dbReference type="Gene3D" id="3.40.50.300">
    <property type="entry name" value="P-loop containing nucleotide triphosphate hydrolases"/>
    <property type="match status" value="2"/>
</dbReference>
<keyword evidence="2 12" id="KW-0547">Nucleotide-binding</keyword>
<dbReference type="Gene3D" id="1.10.10.160">
    <property type="match status" value="1"/>
</dbReference>
<comment type="catalytic activity">
    <reaction evidence="11">
        <text>ATP + H2O = ADP + phosphate + H(+)</text>
        <dbReference type="Rhea" id="RHEA:13065"/>
        <dbReference type="ChEBI" id="CHEBI:15377"/>
        <dbReference type="ChEBI" id="CHEBI:15378"/>
        <dbReference type="ChEBI" id="CHEBI:30616"/>
        <dbReference type="ChEBI" id="CHEBI:43474"/>
        <dbReference type="ChEBI" id="CHEBI:456216"/>
        <dbReference type="EC" id="5.6.2.4"/>
    </reaction>
</comment>
<dbReference type="SUPFAM" id="SSF52540">
    <property type="entry name" value="P-loop containing nucleoside triphosphate hydrolases"/>
    <property type="match status" value="1"/>
</dbReference>
<feature type="domain" description="UvrD-like helicase C-terminal" evidence="14">
    <location>
        <begin position="290"/>
        <end position="567"/>
    </location>
</feature>
<dbReference type="InterPro" id="IPR014017">
    <property type="entry name" value="DNA_helicase_UvrD-like_C"/>
</dbReference>
<keyword evidence="3 12" id="KW-0378">Hydrolase</keyword>
<dbReference type="Pfam" id="PF21196">
    <property type="entry name" value="PcrA_UvrD_tudor"/>
    <property type="match status" value="1"/>
</dbReference>
<evidence type="ECO:0000256" key="4">
    <source>
        <dbReference type="ARBA" id="ARBA00022806"/>
    </source>
</evidence>
<evidence type="ECO:0000256" key="8">
    <source>
        <dbReference type="ARBA" id="ARBA00034617"/>
    </source>
</evidence>
<evidence type="ECO:0000256" key="9">
    <source>
        <dbReference type="ARBA" id="ARBA00034808"/>
    </source>
</evidence>
<evidence type="ECO:0000256" key="1">
    <source>
        <dbReference type="ARBA" id="ARBA00009922"/>
    </source>
</evidence>
<dbReference type="PANTHER" id="PTHR11070">
    <property type="entry name" value="UVRD / RECB / PCRA DNA HELICASE FAMILY MEMBER"/>
    <property type="match status" value="1"/>
</dbReference>
<dbReference type="NCBIfam" id="NF008743">
    <property type="entry name" value="PRK11773.1"/>
    <property type="match status" value="1"/>
</dbReference>
<sequence length="727" mass="81582">MTEDDLSLLLNALNDAQRQAVAAPLGQQLVLAGAGSGKTRVLVHRIAWLIQVEHASPHSILSVTFTNKAAHEMRHRIEHLLGINPQGMWVGTFHGLAHRLLRAHWQEAGLAQNFQILDSDDQQRLVKRVIRELGLDEQRWPARQAQWWINGQKDEGLRPQHIQPAGDLFLATQLKIYEAYEAACARAGVIDFSELLLRALDLWRDKPGLLEHYQRRFRHLLVDEFQDTNAVQYAWLRLLAKGGDSLMVVGDDDQSIYGWRGAKIENIQQFCSDFPDAETIRLEQNYRSTACILKAANALIANNQGRLGKELWTSGCDGEPISLYAAYNEHDEARYVVEGIQRGIKEGLARQEIAILYRSNAQSRVLEEALLRERIPYRIYGGQRFFERAEIKNAMAYLRLIHTRHNDAALERVINLPARGIGEKTVETLRSFARANELSLWAALHQAIGTKVISGRAASALNGFVELVDTLALKVEKMTLSLATQTLIEQSGLLAYHRDEKGEKAQARVENLEELVSAARAFEYEDLEEGQTTLEAFLDHASLEAGEQQAGDHEDSVQLMTLHSAKGLEFPLVFLVGMEEGLFPHKMSLEESGRLEEERRLAYVGITRAMQQLVITYAETRRLYGSETYNKVSRFVREIPPSLLQEVRLSNTVSRPYGGAAQSGPSFAGAAVPETPFSLGQRVRHALFGEGTILNFEGAGAHARVQVNFESEGSKWLMLSYAKLEIA</sequence>
<dbReference type="PROSITE" id="PS51198">
    <property type="entry name" value="UVRD_HELICASE_ATP_BIND"/>
    <property type="match status" value="1"/>
</dbReference>
<gene>
    <name evidence="15" type="primary">uvrD</name>
    <name evidence="15" type="synonym">mutU</name>
    <name evidence="15" type="synonym">recL</name>
    <name evidence="15" type="ORF">ACFOMF_10235</name>
</gene>
<evidence type="ECO:0000256" key="6">
    <source>
        <dbReference type="ARBA" id="ARBA00023125"/>
    </source>
</evidence>
<dbReference type="EC" id="5.6.2.4" evidence="9"/>
<dbReference type="InterPro" id="IPR000212">
    <property type="entry name" value="DNA_helicase_UvrD/REP"/>
</dbReference>
<evidence type="ECO:0000256" key="10">
    <source>
        <dbReference type="ARBA" id="ARBA00034923"/>
    </source>
</evidence>
<dbReference type="GO" id="GO:0016787">
    <property type="term" value="F:hydrolase activity"/>
    <property type="evidence" value="ECO:0007669"/>
    <property type="project" value="UniProtKB-KW"/>
</dbReference>
<comment type="similarity">
    <text evidence="1">Belongs to the helicase family. UvrD subfamily.</text>
</comment>
<dbReference type="PANTHER" id="PTHR11070:SF2">
    <property type="entry name" value="ATP-DEPENDENT DNA HELICASE SRS2"/>
    <property type="match status" value="1"/>
</dbReference>
<proteinExistence type="inferred from homology"/>
<evidence type="ECO:0000259" key="14">
    <source>
        <dbReference type="PROSITE" id="PS51217"/>
    </source>
</evidence>
<organism evidence="15 16">
    <name type="scientific">Stutzerimonas tarimensis</name>
    <dbReference type="NCBI Taxonomy" id="1507735"/>
    <lineage>
        <taxon>Bacteria</taxon>
        <taxon>Pseudomonadati</taxon>
        <taxon>Pseudomonadota</taxon>
        <taxon>Gammaproteobacteria</taxon>
        <taxon>Pseudomonadales</taxon>
        <taxon>Pseudomonadaceae</taxon>
        <taxon>Stutzerimonas</taxon>
    </lineage>
</organism>
<dbReference type="CDD" id="cd17932">
    <property type="entry name" value="DEXQc_UvrD"/>
    <property type="match status" value="1"/>
</dbReference>
<dbReference type="InterPro" id="IPR013986">
    <property type="entry name" value="DExx_box_DNA_helicase_dom_sf"/>
</dbReference>
<dbReference type="InterPro" id="IPR027417">
    <property type="entry name" value="P-loop_NTPase"/>
</dbReference>
<feature type="binding site" evidence="12">
    <location>
        <begin position="32"/>
        <end position="39"/>
    </location>
    <ligand>
        <name>ATP</name>
        <dbReference type="ChEBI" id="CHEBI:30616"/>
    </ligand>
</feature>